<reference evidence="3 4" key="2">
    <citation type="submission" date="2014-03" db="EMBL/GenBank/DDBJ databases">
        <title>Draft Genome Sequences of Four Burkholderia Strains.</title>
        <authorList>
            <person name="Liu X.Y."/>
            <person name="Li C.X."/>
            <person name="Xu J.H."/>
        </authorList>
    </citation>
    <scope>NUCLEOTIDE SEQUENCE [LARGE SCALE GENOMIC DNA]</scope>
    <source>
        <strain evidence="3 4">R27</strain>
    </source>
</reference>
<evidence type="ECO:0000313" key="5">
    <source>
        <dbReference type="Proteomes" id="UP000597138"/>
    </source>
</evidence>
<dbReference type="Pfam" id="PF07394">
    <property type="entry name" value="DUF1501"/>
    <property type="match status" value="1"/>
</dbReference>
<dbReference type="AlphaFoldDB" id="A0A069P3B2"/>
<dbReference type="eggNOG" id="COG4102">
    <property type="taxonomic scope" value="Bacteria"/>
</dbReference>
<feature type="signal peptide" evidence="1">
    <location>
        <begin position="1"/>
        <end position="22"/>
    </location>
</feature>
<protein>
    <submittedName>
        <fullName evidence="3">Twin-arginine translocation pathway signal sequence domain-containing protein</fullName>
    </submittedName>
</protein>
<reference evidence="5" key="3">
    <citation type="journal article" date="2019" name="Int. J. Syst. Evol. Microbiol.">
        <title>The Global Catalogue of Microorganisms (GCM) 10K type strain sequencing project: providing services to taxonomists for standard genome sequencing and annotation.</title>
        <authorList>
            <consortium name="The Broad Institute Genomics Platform"/>
            <consortium name="The Broad Institute Genome Sequencing Center for Infectious Disease"/>
            <person name="Wu L."/>
            <person name="Ma J."/>
        </authorList>
    </citation>
    <scope>NUCLEOTIDE SEQUENCE [LARGE SCALE GENOMIC DNA]</scope>
    <source>
        <strain evidence="5">CGMCC 1.11013</strain>
    </source>
</reference>
<dbReference type="PANTHER" id="PTHR43737:SF1">
    <property type="entry name" value="DUF1501 DOMAIN-CONTAINING PROTEIN"/>
    <property type="match status" value="1"/>
</dbReference>
<name>A0A069P3B2_9BURK</name>
<evidence type="ECO:0000313" key="3">
    <source>
        <dbReference type="EMBL" id="KDR31811.1"/>
    </source>
</evidence>
<gene>
    <name evidence="3" type="ORF">BG57_12445</name>
    <name evidence="2" type="ORF">GCM10010985_01660</name>
</gene>
<organism evidence="3 4">
    <name type="scientific">Caballeronia grimmiae</name>
    <dbReference type="NCBI Taxonomy" id="1071679"/>
    <lineage>
        <taxon>Bacteria</taxon>
        <taxon>Pseudomonadati</taxon>
        <taxon>Pseudomonadota</taxon>
        <taxon>Betaproteobacteria</taxon>
        <taxon>Burkholderiales</taxon>
        <taxon>Burkholderiaceae</taxon>
        <taxon>Caballeronia</taxon>
    </lineage>
</organism>
<evidence type="ECO:0000313" key="2">
    <source>
        <dbReference type="EMBL" id="GGD51667.1"/>
    </source>
</evidence>
<feature type="chain" id="PRO_5001663937" evidence="1">
    <location>
        <begin position="23"/>
        <end position="332"/>
    </location>
</feature>
<dbReference type="Proteomes" id="UP000027439">
    <property type="component" value="Unassembled WGS sequence"/>
</dbReference>
<accession>A0A069P3B2</accession>
<dbReference type="EMBL" id="JFHE01000021">
    <property type="protein sequence ID" value="KDR31811.1"/>
    <property type="molecule type" value="Genomic_DNA"/>
</dbReference>
<evidence type="ECO:0000313" key="4">
    <source>
        <dbReference type="Proteomes" id="UP000027439"/>
    </source>
</evidence>
<keyword evidence="5" id="KW-1185">Reference proteome</keyword>
<reference evidence="2" key="4">
    <citation type="submission" date="2024-05" db="EMBL/GenBank/DDBJ databases">
        <authorList>
            <person name="Sun Q."/>
            <person name="Zhou Y."/>
        </authorList>
    </citation>
    <scope>NUCLEOTIDE SEQUENCE</scope>
    <source>
        <strain evidence="2">CGMCC 1.11013</strain>
    </source>
</reference>
<dbReference type="PANTHER" id="PTHR43737">
    <property type="entry name" value="BLL7424 PROTEIN"/>
    <property type="match status" value="1"/>
</dbReference>
<sequence length="332" mass="35718">MNRREFLSIAGALAAGPMPAAAALTTARPDGPVKALIFVDFNGGNDGLNTVIPIADERYRALRPTLHIPRDKALRIDERTGLHPSLRPLMPAWNAGEWGIVQGVGYAQPSRSHYRSQQIWNTASDAGDYRREGWLARSVASQMHTFGTAEAGPFPAGVNMPQMNLPFDMRSFAASCEAAVRVVRASRAQRGVTVIRLALNGFDTHEHQAARHASLLAQFADGVASLRQALTASGDWRRTLVMTRSEFGRSAHENEARGTEHGAAAPHFVLGGAVRGGLFGDAPNLEQLDADGGVQASIDFRRFCATALDACWSVASAPVIGQSFEPLPFVRA</sequence>
<dbReference type="EMBL" id="BMEG01000001">
    <property type="protein sequence ID" value="GGD51667.1"/>
    <property type="molecule type" value="Genomic_DNA"/>
</dbReference>
<comment type="caution">
    <text evidence="3">The sequence shown here is derived from an EMBL/GenBank/DDBJ whole genome shotgun (WGS) entry which is preliminary data.</text>
</comment>
<dbReference type="InterPro" id="IPR010869">
    <property type="entry name" value="DUF1501"/>
</dbReference>
<proteinExistence type="predicted"/>
<dbReference type="RefSeq" id="WP_035967420.1">
    <property type="nucleotide sequence ID" value="NZ_BMEG01000001.1"/>
</dbReference>
<dbReference type="STRING" id="1071679.BG57_12445"/>
<keyword evidence="1" id="KW-0732">Signal</keyword>
<reference evidence="2" key="1">
    <citation type="journal article" date="2014" name="Int. J. Syst. Evol. Microbiol.">
        <title>Complete genome of a new Firmicutes species belonging to the dominant human colonic microbiota ('Ruminococcus bicirculans') reveals two chromosomes and a selective capacity to utilize plant glucans.</title>
        <authorList>
            <consortium name="NISC Comparative Sequencing Program"/>
            <person name="Wegmann U."/>
            <person name="Louis P."/>
            <person name="Goesmann A."/>
            <person name="Henrissat B."/>
            <person name="Duncan S.H."/>
            <person name="Flint H.J."/>
        </authorList>
    </citation>
    <scope>NUCLEOTIDE SEQUENCE</scope>
    <source>
        <strain evidence="2">CGMCC 1.11013</strain>
    </source>
</reference>
<evidence type="ECO:0000256" key="1">
    <source>
        <dbReference type="SAM" id="SignalP"/>
    </source>
</evidence>
<dbReference type="OrthoDB" id="9779968at2"/>
<dbReference type="Proteomes" id="UP000597138">
    <property type="component" value="Unassembled WGS sequence"/>
</dbReference>